<protein>
    <submittedName>
        <fullName evidence="1">Uncharacterized protein</fullName>
    </submittedName>
</protein>
<organism evidence="1 2">
    <name type="scientific">Novipirellula artificiosorum</name>
    <dbReference type="NCBI Taxonomy" id="2528016"/>
    <lineage>
        <taxon>Bacteria</taxon>
        <taxon>Pseudomonadati</taxon>
        <taxon>Planctomycetota</taxon>
        <taxon>Planctomycetia</taxon>
        <taxon>Pirellulales</taxon>
        <taxon>Pirellulaceae</taxon>
        <taxon>Novipirellula</taxon>
    </lineage>
</organism>
<accession>A0A5C6D847</accession>
<gene>
    <name evidence="1" type="ORF">Poly41_57500</name>
</gene>
<reference evidence="1 2" key="1">
    <citation type="submission" date="2019-02" db="EMBL/GenBank/DDBJ databases">
        <title>Deep-cultivation of Planctomycetes and their phenomic and genomic characterization uncovers novel biology.</title>
        <authorList>
            <person name="Wiegand S."/>
            <person name="Jogler M."/>
            <person name="Boedeker C."/>
            <person name="Pinto D."/>
            <person name="Vollmers J."/>
            <person name="Rivas-Marin E."/>
            <person name="Kohn T."/>
            <person name="Peeters S.H."/>
            <person name="Heuer A."/>
            <person name="Rast P."/>
            <person name="Oberbeckmann S."/>
            <person name="Bunk B."/>
            <person name="Jeske O."/>
            <person name="Meyerdierks A."/>
            <person name="Storesund J.E."/>
            <person name="Kallscheuer N."/>
            <person name="Luecker S."/>
            <person name="Lage O.M."/>
            <person name="Pohl T."/>
            <person name="Merkel B.J."/>
            <person name="Hornburger P."/>
            <person name="Mueller R.-W."/>
            <person name="Bruemmer F."/>
            <person name="Labrenz M."/>
            <person name="Spormann A.M."/>
            <person name="Op Den Camp H."/>
            <person name="Overmann J."/>
            <person name="Amann R."/>
            <person name="Jetten M.S.M."/>
            <person name="Mascher T."/>
            <person name="Medema M.H."/>
            <person name="Devos D.P."/>
            <person name="Kaster A.-K."/>
            <person name="Ovreas L."/>
            <person name="Rohde M."/>
            <person name="Galperin M.Y."/>
            <person name="Jogler C."/>
        </authorList>
    </citation>
    <scope>NUCLEOTIDE SEQUENCE [LARGE SCALE GENOMIC DNA]</scope>
    <source>
        <strain evidence="1 2">Poly41</strain>
    </source>
</reference>
<evidence type="ECO:0000313" key="1">
    <source>
        <dbReference type="EMBL" id="TWU32265.1"/>
    </source>
</evidence>
<proteinExistence type="predicted"/>
<dbReference type="AlphaFoldDB" id="A0A5C6D847"/>
<comment type="caution">
    <text evidence="1">The sequence shown here is derived from an EMBL/GenBank/DDBJ whole genome shotgun (WGS) entry which is preliminary data.</text>
</comment>
<dbReference type="Proteomes" id="UP000319143">
    <property type="component" value="Unassembled WGS sequence"/>
</dbReference>
<dbReference type="EMBL" id="SJPV01000013">
    <property type="protein sequence ID" value="TWU32265.1"/>
    <property type="molecule type" value="Genomic_DNA"/>
</dbReference>
<sequence length="78" mass="8783">MVSHYLRSHTGVFGDFDLLIAIHGRLQMGLSEDVDTGFVVTGCSDRPKILNHTFRNSEPFSHIPFVGYIEVIFTIDNT</sequence>
<evidence type="ECO:0000313" key="2">
    <source>
        <dbReference type="Proteomes" id="UP000319143"/>
    </source>
</evidence>
<name>A0A5C6D847_9BACT</name>
<keyword evidence="2" id="KW-1185">Reference proteome</keyword>